<evidence type="ECO:0000313" key="3">
    <source>
        <dbReference type="Proteomes" id="UP000654345"/>
    </source>
</evidence>
<accession>A0ABQ3ULL5</accession>
<proteinExistence type="predicted"/>
<feature type="transmembrane region" description="Helical" evidence="1">
    <location>
        <begin position="48"/>
        <end position="69"/>
    </location>
</feature>
<dbReference type="EMBL" id="BNJG01000001">
    <property type="protein sequence ID" value="GHO53551.1"/>
    <property type="molecule type" value="Genomic_DNA"/>
</dbReference>
<keyword evidence="1" id="KW-0472">Membrane</keyword>
<keyword evidence="1" id="KW-1133">Transmembrane helix</keyword>
<gene>
    <name evidence="2" type="ORF">KSB_20260</name>
</gene>
<sequence length="73" mass="7959">MPDVTTPDAGHIWLSSQPQEYFLSGGLQVQPIPVLPPKPPTRMSRRKLLTLVGAGVISIASFVVAHYVLRIPL</sequence>
<name>A0ABQ3ULL5_9CHLR</name>
<evidence type="ECO:0000256" key="1">
    <source>
        <dbReference type="SAM" id="Phobius"/>
    </source>
</evidence>
<protein>
    <submittedName>
        <fullName evidence="2">Uncharacterized protein</fullName>
    </submittedName>
</protein>
<comment type="caution">
    <text evidence="2">The sequence shown here is derived from an EMBL/GenBank/DDBJ whole genome shotgun (WGS) entry which is preliminary data.</text>
</comment>
<dbReference type="RefSeq" id="WP_201370365.1">
    <property type="nucleotide sequence ID" value="NZ_BNJG01000001.1"/>
</dbReference>
<reference evidence="2 3" key="1">
    <citation type="journal article" date="2021" name="Int. J. Syst. Evol. Microbiol.">
        <title>Reticulibacter mediterranei gen. nov., sp. nov., within the new family Reticulibacteraceae fam. nov., and Ktedonospora formicarum gen. nov., sp. nov., Ktedonobacter robiniae sp. nov., Dictyobacter formicarum sp. nov. and Dictyobacter arantiisoli sp. nov., belonging to the class Ktedonobacteria.</title>
        <authorList>
            <person name="Yabe S."/>
            <person name="Zheng Y."/>
            <person name="Wang C.M."/>
            <person name="Sakai Y."/>
            <person name="Abe K."/>
            <person name="Yokota A."/>
            <person name="Donadio S."/>
            <person name="Cavaletti L."/>
            <person name="Monciardini P."/>
        </authorList>
    </citation>
    <scope>NUCLEOTIDE SEQUENCE [LARGE SCALE GENOMIC DNA]</scope>
    <source>
        <strain evidence="2 3">SOSP1-30</strain>
    </source>
</reference>
<dbReference type="Proteomes" id="UP000654345">
    <property type="component" value="Unassembled WGS sequence"/>
</dbReference>
<keyword evidence="1" id="KW-0812">Transmembrane</keyword>
<evidence type="ECO:0000313" key="2">
    <source>
        <dbReference type="EMBL" id="GHO53551.1"/>
    </source>
</evidence>
<keyword evidence="3" id="KW-1185">Reference proteome</keyword>
<organism evidence="2 3">
    <name type="scientific">Ktedonobacter robiniae</name>
    <dbReference type="NCBI Taxonomy" id="2778365"/>
    <lineage>
        <taxon>Bacteria</taxon>
        <taxon>Bacillati</taxon>
        <taxon>Chloroflexota</taxon>
        <taxon>Ktedonobacteria</taxon>
        <taxon>Ktedonobacterales</taxon>
        <taxon>Ktedonobacteraceae</taxon>
        <taxon>Ktedonobacter</taxon>
    </lineage>
</organism>